<evidence type="ECO:0000256" key="7">
    <source>
        <dbReference type="PROSITE-ProRule" id="PRU10016"/>
    </source>
</evidence>
<evidence type="ECO:0000259" key="8">
    <source>
        <dbReference type="Pfam" id="PF00303"/>
    </source>
</evidence>
<proteinExistence type="inferred from homology"/>
<gene>
    <name evidence="6" type="primary">thyA</name>
    <name evidence="9" type="ORF">SAMN05660662_1131</name>
</gene>
<dbReference type="GO" id="GO:0006231">
    <property type="term" value="P:dTMP biosynthetic process"/>
    <property type="evidence" value="ECO:0007669"/>
    <property type="project" value="UniProtKB-UniRule"/>
</dbReference>
<feature type="binding site" evidence="6">
    <location>
        <position position="75"/>
    </location>
    <ligand>
        <name>(6R)-5,10-methylene-5,6,7,8-tetrahydrofolate</name>
        <dbReference type="ChEBI" id="CHEBI:15636"/>
    </ligand>
</feature>
<feature type="binding site" description="in other chain" evidence="6">
    <location>
        <begin position="231"/>
        <end position="233"/>
    </location>
    <ligand>
        <name>dUMP</name>
        <dbReference type="ChEBI" id="CHEBI:246422"/>
        <note>ligand shared between dimeric partners</note>
    </ligand>
</feature>
<dbReference type="PANTHER" id="PTHR11548">
    <property type="entry name" value="THYMIDYLATE SYNTHASE 1"/>
    <property type="match status" value="1"/>
</dbReference>
<dbReference type="AlphaFoldDB" id="A0A1G7ICY8"/>
<dbReference type="GO" id="GO:0032259">
    <property type="term" value="P:methylation"/>
    <property type="evidence" value="ECO:0007669"/>
    <property type="project" value="UniProtKB-KW"/>
</dbReference>
<dbReference type="GO" id="GO:0005829">
    <property type="term" value="C:cytosol"/>
    <property type="evidence" value="ECO:0007669"/>
    <property type="project" value="TreeGrafter"/>
</dbReference>
<feature type="binding site" description="in other chain" evidence="6">
    <location>
        <begin position="190"/>
        <end position="193"/>
    </location>
    <ligand>
        <name>dUMP</name>
        <dbReference type="ChEBI" id="CHEBI:246422"/>
        <note>ligand shared between dimeric partners</note>
    </ligand>
</feature>
<evidence type="ECO:0000313" key="10">
    <source>
        <dbReference type="Proteomes" id="UP000199406"/>
    </source>
</evidence>
<dbReference type="NCBIfam" id="NF002499">
    <property type="entry name" value="PRK01827.1-5"/>
    <property type="match status" value="1"/>
</dbReference>
<feature type="active site" evidence="7">
    <location>
        <position position="170"/>
    </location>
</feature>
<organism evidence="9 10">
    <name type="scientific">Blastococcus aurantiacus</name>
    <dbReference type="NCBI Taxonomy" id="1550231"/>
    <lineage>
        <taxon>Bacteria</taxon>
        <taxon>Bacillati</taxon>
        <taxon>Actinomycetota</taxon>
        <taxon>Actinomycetes</taxon>
        <taxon>Geodermatophilales</taxon>
        <taxon>Geodermatophilaceae</taxon>
        <taxon>Blastococcus</taxon>
    </lineage>
</organism>
<dbReference type="NCBIfam" id="TIGR03284">
    <property type="entry name" value="thym_sym"/>
    <property type="match status" value="2"/>
</dbReference>
<comment type="similarity">
    <text evidence="6">Belongs to the thymidylate synthase family. Bacterial-type ThyA subfamily.</text>
</comment>
<dbReference type="HAMAP" id="MF_00008">
    <property type="entry name" value="Thymidy_synth_bact"/>
    <property type="match status" value="1"/>
</dbReference>
<comment type="catalytic activity">
    <reaction evidence="6">
        <text>dUMP + (6R)-5,10-methylene-5,6,7,8-tetrahydrofolate = 7,8-dihydrofolate + dTMP</text>
        <dbReference type="Rhea" id="RHEA:12104"/>
        <dbReference type="ChEBI" id="CHEBI:15636"/>
        <dbReference type="ChEBI" id="CHEBI:57451"/>
        <dbReference type="ChEBI" id="CHEBI:63528"/>
        <dbReference type="ChEBI" id="CHEBI:246422"/>
        <dbReference type="EC" id="2.1.1.45"/>
    </reaction>
</comment>
<keyword evidence="2 6" id="KW-0963">Cytoplasm</keyword>
<evidence type="ECO:0000256" key="5">
    <source>
        <dbReference type="ARBA" id="ARBA00022727"/>
    </source>
</evidence>
<dbReference type="EMBL" id="FNBT01000001">
    <property type="protein sequence ID" value="SDF10493.1"/>
    <property type="molecule type" value="Genomic_DNA"/>
</dbReference>
<dbReference type="NCBIfam" id="NF002497">
    <property type="entry name" value="PRK01827.1-3"/>
    <property type="match status" value="1"/>
</dbReference>
<keyword evidence="5 6" id="KW-0545">Nucleotide biosynthesis</keyword>
<dbReference type="GO" id="GO:0006235">
    <property type="term" value="P:dTTP biosynthetic process"/>
    <property type="evidence" value="ECO:0007669"/>
    <property type="project" value="UniProtKB-UniRule"/>
</dbReference>
<sequence length="287" mass="32006">MAAAPGGSRLSVPGRSLGRVAAPIDTQYEDLLRRILEQGTPKQDRTGTGTVSLFGERLRYDLSERFPLVTTKKVHFKSIAVELLWFLRGDSNVGWLRDQGVTIWDEWASPEGELGPVYGVQWRSWPTPDGQQIDQITNVLETLRSDPDSRRMIVSAWNVGALPEMALAPCHALFQFYVADGKLSCQLYQRSADMFLGVPFNIASYALLTRMVAAQVGLEPGDFVWVGGDCHVYSNHVAQVTEQLSREPKPFPTLDLAPAPSLFDYTYDHFTIRDYDHHPAIRGAVAV</sequence>
<feature type="binding site" description="in other chain" evidence="6">
    <location>
        <position position="201"/>
    </location>
    <ligand>
        <name>dUMP</name>
        <dbReference type="ChEBI" id="CHEBI:246422"/>
        <note>ligand shared between dimeric partners</note>
    </ligand>
</feature>
<evidence type="ECO:0000256" key="1">
    <source>
        <dbReference type="ARBA" id="ARBA00011947"/>
    </source>
</evidence>
<reference evidence="10" key="1">
    <citation type="submission" date="2016-10" db="EMBL/GenBank/DDBJ databases">
        <authorList>
            <person name="Varghese N."/>
            <person name="Submissions S."/>
        </authorList>
    </citation>
    <scope>NUCLEOTIDE SEQUENCE [LARGE SCALE GENOMIC DNA]</scope>
    <source>
        <strain evidence="10">DSM 44268</strain>
    </source>
</reference>
<dbReference type="InterPro" id="IPR000398">
    <property type="entry name" value="Thymidylate_synthase"/>
</dbReference>
<dbReference type="SUPFAM" id="SSF55831">
    <property type="entry name" value="Thymidylate synthase/dCMP hydroxymethylase"/>
    <property type="match status" value="1"/>
</dbReference>
<accession>A0A1G7ICY8</accession>
<protein>
    <recommendedName>
        <fullName evidence="1 6">Thymidylate synthase</fullName>
        <shortName evidence="6">TS</shortName>
        <shortName evidence="6">TSase</shortName>
        <ecNumber evidence="1 6">2.1.1.45</ecNumber>
    </recommendedName>
</protein>
<evidence type="ECO:0000256" key="3">
    <source>
        <dbReference type="ARBA" id="ARBA00022603"/>
    </source>
</evidence>
<keyword evidence="10" id="KW-1185">Reference proteome</keyword>
<dbReference type="UniPathway" id="UPA00575"/>
<dbReference type="EC" id="2.1.1.45" evidence="1 6"/>
<feature type="binding site" description="in other chain" evidence="6">
    <location>
        <position position="45"/>
    </location>
    <ligand>
        <name>dUMP</name>
        <dbReference type="ChEBI" id="CHEBI:246422"/>
        <note>ligand shared between dimeric partners</note>
    </ligand>
</feature>
<evidence type="ECO:0000256" key="2">
    <source>
        <dbReference type="ARBA" id="ARBA00022490"/>
    </source>
</evidence>
<dbReference type="InterPro" id="IPR045097">
    <property type="entry name" value="Thymidate_synth/dCMP_Mease"/>
</dbReference>
<dbReference type="PRINTS" id="PR00108">
    <property type="entry name" value="THYMDSNTHASE"/>
</dbReference>
<dbReference type="CDD" id="cd00351">
    <property type="entry name" value="TS_Pyrimidine_HMase"/>
    <property type="match status" value="1"/>
</dbReference>
<comment type="subcellular location">
    <subcellularLocation>
        <location evidence="6">Cytoplasm</location>
    </subcellularLocation>
</comment>
<feature type="binding site" evidence="6">
    <location>
        <begin position="150"/>
        <end position="151"/>
    </location>
    <ligand>
        <name>dUMP</name>
        <dbReference type="ChEBI" id="CHEBI:246422"/>
        <note>ligand shared between dimeric partners</note>
    </ligand>
</feature>
<keyword evidence="3 6" id="KW-0489">Methyltransferase</keyword>
<dbReference type="InterPro" id="IPR036926">
    <property type="entry name" value="Thymidate_synth/dCMP_Mease_sf"/>
</dbReference>
<dbReference type="FunFam" id="3.30.572.10:FF:000013">
    <property type="entry name" value="Thymidylate synthase"/>
    <property type="match status" value="1"/>
</dbReference>
<dbReference type="GO" id="GO:0004799">
    <property type="term" value="F:thymidylate synthase activity"/>
    <property type="evidence" value="ECO:0007669"/>
    <property type="project" value="UniProtKB-UniRule"/>
</dbReference>
<dbReference type="PANTHER" id="PTHR11548:SF9">
    <property type="entry name" value="THYMIDYLATE SYNTHASE"/>
    <property type="match status" value="1"/>
</dbReference>
<feature type="binding site" evidence="6">
    <location>
        <position position="286"/>
    </location>
    <ligand>
        <name>(6R)-5,10-methylene-5,6,7,8-tetrahydrofolate</name>
        <dbReference type="ChEBI" id="CHEBI:15636"/>
    </ligand>
</feature>
<comment type="function">
    <text evidence="6">Catalyzes the reductive methylation of 2'-deoxyuridine-5'-monophosphate (dUMP) to 2'-deoxythymidine-5'-monophosphate (dTMP) while utilizing 5,10-methylenetetrahydrofolate (mTHF) as the methyl donor and reductant in the reaction, yielding dihydrofolate (DHF) as a by-product. This enzymatic reaction provides an intracellular de novo source of dTMP, an essential precursor for DNA biosynthesis.</text>
</comment>
<evidence type="ECO:0000313" key="9">
    <source>
        <dbReference type="EMBL" id="SDF10493.1"/>
    </source>
</evidence>
<keyword evidence="4 6" id="KW-0808">Transferase</keyword>
<feature type="binding site" evidence="6">
    <location>
        <position position="193"/>
    </location>
    <ligand>
        <name>(6R)-5,10-methylene-5,6,7,8-tetrahydrofolate</name>
        <dbReference type="ChEBI" id="CHEBI:15636"/>
    </ligand>
</feature>
<dbReference type="InterPro" id="IPR023451">
    <property type="entry name" value="Thymidate_synth/dCMP_Mease_dom"/>
</dbReference>
<dbReference type="STRING" id="1550231.SAMN05660662_1131"/>
<dbReference type="PROSITE" id="PS00091">
    <property type="entry name" value="THYMIDYLATE_SYNTHASE"/>
    <property type="match status" value="1"/>
</dbReference>
<name>A0A1G7ICY8_9ACTN</name>
<dbReference type="Proteomes" id="UP000199406">
    <property type="component" value="Unassembled WGS sequence"/>
</dbReference>
<feature type="domain" description="Thymidylate synthase/dCMP hydroxymethylase" evidence="8">
    <location>
        <begin position="27"/>
        <end position="287"/>
    </location>
</feature>
<feature type="active site" description="Nucleophile" evidence="6">
    <location>
        <position position="170"/>
    </location>
</feature>
<evidence type="ECO:0000256" key="4">
    <source>
        <dbReference type="ARBA" id="ARBA00022679"/>
    </source>
</evidence>
<evidence type="ECO:0000256" key="6">
    <source>
        <dbReference type="HAMAP-Rule" id="MF_00008"/>
    </source>
</evidence>
<comment type="subunit">
    <text evidence="6">Homodimer.</text>
</comment>
<dbReference type="Pfam" id="PF00303">
    <property type="entry name" value="Thymidylat_synt"/>
    <property type="match status" value="1"/>
</dbReference>
<dbReference type="Gene3D" id="3.30.572.10">
    <property type="entry name" value="Thymidylate synthase/dCMP hydroxymethylase domain"/>
    <property type="match status" value="1"/>
</dbReference>
<comment type="pathway">
    <text evidence="6">Pyrimidine metabolism; dTTP biosynthesis.</text>
</comment>
<dbReference type="InterPro" id="IPR020940">
    <property type="entry name" value="Thymidylate_synthase_AS"/>
</dbReference>